<sequence>MSEGVMGYAERNTWAQLIASVGGTAVYFAIVLPQLGGPVDEVDWVWPMVWSLLGAIVGSIVLSILWGIGAGMRDPEEEHRADQRDREIEWFGDRVGQAFMVLGGLAGLILAMVEAHWFWIGNAIFVGFFLSALLGGIARLFAYRKGFQ</sequence>
<keyword evidence="3" id="KW-1185">Reference proteome</keyword>
<name>A0ABM8E2R3_9MICO</name>
<keyword evidence="1" id="KW-1133">Transmembrane helix</keyword>
<evidence type="ECO:0008006" key="4">
    <source>
        <dbReference type="Google" id="ProtNLM"/>
    </source>
</evidence>
<evidence type="ECO:0000313" key="2">
    <source>
        <dbReference type="EMBL" id="BDV32062.1"/>
    </source>
</evidence>
<proteinExistence type="predicted"/>
<dbReference type="Proteomes" id="UP001317779">
    <property type="component" value="Chromosome"/>
</dbReference>
<organism evidence="2 3">
    <name type="scientific">Microbacterium terricola</name>
    <dbReference type="NCBI Taxonomy" id="344163"/>
    <lineage>
        <taxon>Bacteria</taxon>
        <taxon>Bacillati</taxon>
        <taxon>Actinomycetota</taxon>
        <taxon>Actinomycetes</taxon>
        <taxon>Micrococcales</taxon>
        <taxon>Microbacteriaceae</taxon>
        <taxon>Microbacterium</taxon>
    </lineage>
</organism>
<evidence type="ECO:0000256" key="1">
    <source>
        <dbReference type="SAM" id="Phobius"/>
    </source>
</evidence>
<keyword evidence="1" id="KW-0812">Transmembrane</keyword>
<reference evidence="2 3" key="1">
    <citation type="submission" date="2022-12" db="EMBL/GenBank/DDBJ databases">
        <title>Microbacterium terricola strain KV-448 chromosome, complete genome.</title>
        <authorList>
            <person name="Oshima T."/>
            <person name="Moriya T."/>
            <person name="Bessho Y."/>
        </authorList>
    </citation>
    <scope>NUCLEOTIDE SEQUENCE [LARGE SCALE GENOMIC DNA]</scope>
    <source>
        <strain evidence="2 3">KV-448</strain>
    </source>
</reference>
<dbReference type="EMBL" id="AP027141">
    <property type="protein sequence ID" value="BDV32062.1"/>
    <property type="molecule type" value="Genomic_DNA"/>
</dbReference>
<dbReference type="RefSeq" id="WP_263797336.1">
    <property type="nucleotide sequence ID" value="NZ_AP027141.1"/>
</dbReference>
<feature type="transmembrane region" description="Helical" evidence="1">
    <location>
        <begin position="44"/>
        <end position="70"/>
    </location>
</feature>
<keyword evidence="1" id="KW-0472">Membrane</keyword>
<protein>
    <recommendedName>
        <fullName evidence="4">DUF2178 domain-containing protein</fullName>
    </recommendedName>
</protein>
<evidence type="ECO:0000313" key="3">
    <source>
        <dbReference type="Proteomes" id="UP001317779"/>
    </source>
</evidence>
<feature type="transmembrane region" description="Helical" evidence="1">
    <location>
        <begin position="91"/>
        <end position="113"/>
    </location>
</feature>
<gene>
    <name evidence="2" type="ORF">Microterr_27220</name>
</gene>
<feature type="transmembrane region" description="Helical" evidence="1">
    <location>
        <begin position="12"/>
        <end position="32"/>
    </location>
</feature>
<accession>A0ABM8E2R3</accession>
<feature type="transmembrane region" description="Helical" evidence="1">
    <location>
        <begin position="119"/>
        <end position="142"/>
    </location>
</feature>